<comment type="caution">
    <text evidence="2">The sequence shown here is derived from an EMBL/GenBank/DDBJ whole genome shotgun (WGS) entry which is preliminary data.</text>
</comment>
<dbReference type="AlphaFoldDB" id="A0A8T0UI43"/>
<organism evidence="2 3">
    <name type="scientific">Panicum virgatum</name>
    <name type="common">Blackwell switchgrass</name>
    <dbReference type="NCBI Taxonomy" id="38727"/>
    <lineage>
        <taxon>Eukaryota</taxon>
        <taxon>Viridiplantae</taxon>
        <taxon>Streptophyta</taxon>
        <taxon>Embryophyta</taxon>
        <taxon>Tracheophyta</taxon>
        <taxon>Spermatophyta</taxon>
        <taxon>Magnoliopsida</taxon>
        <taxon>Liliopsida</taxon>
        <taxon>Poales</taxon>
        <taxon>Poaceae</taxon>
        <taxon>PACMAD clade</taxon>
        <taxon>Panicoideae</taxon>
        <taxon>Panicodae</taxon>
        <taxon>Paniceae</taxon>
        <taxon>Panicinae</taxon>
        <taxon>Panicum</taxon>
        <taxon>Panicum sect. Hiantes</taxon>
    </lineage>
</organism>
<protein>
    <submittedName>
        <fullName evidence="2">Uncharacterized protein</fullName>
    </submittedName>
</protein>
<feature type="compositionally biased region" description="Polar residues" evidence="1">
    <location>
        <begin position="143"/>
        <end position="154"/>
    </location>
</feature>
<reference evidence="2 3" key="1">
    <citation type="submission" date="2020-05" db="EMBL/GenBank/DDBJ databases">
        <title>WGS assembly of Panicum virgatum.</title>
        <authorList>
            <person name="Lovell J.T."/>
            <person name="Jenkins J."/>
            <person name="Shu S."/>
            <person name="Juenger T.E."/>
            <person name="Schmutz J."/>
        </authorList>
    </citation>
    <scope>NUCLEOTIDE SEQUENCE [LARGE SCALE GENOMIC DNA]</scope>
    <source>
        <strain evidence="3">cv. AP13</strain>
    </source>
</reference>
<keyword evidence="3" id="KW-1185">Reference proteome</keyword>
<accession>A0A8T0UI43</accession>
<evidence type="ECO:0000313" key="3">
    <source>
        <dbReference type="Proteomes" id="UP000823388"/>
    </source>
</evidence>
<name>A0A8T0UI43_PANVG</name>
<evidence type="ECO:0000313" key="2">
    <source>
        <dbReference type="EMBL" id="KAG2621665.1"/>
    </source>
</evidence>
<dbReference type="Proteomes" id="UP000823388">
    <property type="component" value="Chromosome 3N"/>
</dbReference>
<evidence type="ECO:0000256" key="1">
    <source>
        <dbReference type="SAM" id="MobiDB-lite"/>
    </source>
</evidence>
<sequence length="154" mass="17121">MNDYLCEQPSSYCMRTTVFVLYYHSRFDYNCRAPGGPRTLRPKAKTTAPPSACFSARHRLRPAKRQVSPSARCSGPAASPASRTFGLRHTFGPREGPWRGCLRPTRRPASSAFGGPRRDLLFGPKDNRYAPLLAKKQAREARSQGSNPGHTQVT</sequence>
<proteinExistence type="predicted"/>
<feature type="region of interest" description="Disordered" evidence="1">
    <location>
        <begin position="60"/>
        <end position="154"/>
    </location>
</feature>
<dbReference type="EMBL" id="CM029042">
    <property type="protein sequence ID" value="KAG2621665.1"/>
    <property type="molecule type" value="Genomic_DNA"/>
</dbReference>
<feature type="compositionally biased region" description="Basic and acidic residues" evidence="1">
    <location>
        <begin position="116"/>
        <end position="128"/>
    </location>
</feature>
<gene>
    <name evidence="2" type="ORF">PVAP13_3NG311860</name>
</gene>